<evidence type="ECO:0000256" key="3">
    <source>
        <dbReference type="ARBA" id="ARBA00013109"/>
    </source>
</evidence>
<evidence type="ECO:0000256" key="6">
    <source>
        <dbReference type="ARBA" id="ARBA00037589"/>
    </source>
</evidence>
<evidence type="ECO:0000259" key="10">
    <source>
        <dbReference type="Pfam" id="PF02602"/>
    </source>
</evidence>
<dbReference type="Proteomes" id="UP000321039">
    <property type="component" value="Unassembled WGS sequence"/>
</dbReference>
<dbReference type="EC" id="4.2.1.75" evidence="3 9"/>
<dbReference type="PANTHER" id="PTHR38042:SF1">
    <property type="entry name" value="UROPORPHYRINOGEN-III SYNTHASE, CHLOROPLASTIC"/>
    <property type="match status" value="1"/>
</dbReference>
<dbReference type="InterPro" id="IPR003754">
    <property type="entry name" value="4pyrrol_synth_uPrphyn_synth"/>
</dbReference>
<protein>
    <recommendedName>
        <fullName evidence="7 9">Uroporphyrinogen-III synthase</fullName>
        <ecNumber evidence="3 9">4.2.1.75</ecNumber>
    </recommendedName>
</protein>
<name>A0A5C9A0G4_9GAMM</name>
<dbReference type="GO" id="GO:0004852">
    <property type="term" value="F:uroporphyrinogen-III synthase activity"/>
    <property type="evidence" value="ECO:0007669"/>
    <property type="project" value="UniProtKB-UniRule"/>
</dbReference>
<dbReference type="InterPro" id="IPR036108">
    <property type="entry name" value="4pyrrol_syn_uPrphyn_synt_sf"/>
</dbReference>
<evidence type="ECO:0000313" key="12">
    <source>
        <dbReference type="Proteomes" id="UP000321039"/>
    </source>
</evidence>
<evidence type="ECO:0000256" key="1">
    <source>
        <dbReference type="ARBA" id="ARBA00004772"/>
    </source>
</evidence>
<proteinExistence type="inferred from homology"/>
<gene>
    <name evidence="11" type="ORF">FV139_11690</name>
</gene>
<evidence type="ECO:0000256" key="5">
    <source>
        <dbReference type="ARBA" id="ARBA00023244"/>
    </source>
</evidence>
<dbReference type="PANTHER" id="PTHR38042">
    <property type="entry name" value="UROPORPHYRINOGEN-III SYNTHASE, CHLOROPLASTIC"/>
    <property type="match status" value="1"/>
</dbReference>
<evidence type="ECO:0000256" key="7">
    <source>
        <dbReference type="ARBA" id="ARBA00040167"/>
    </source>
</evidence>
<keyword evidence="12" id="KW-1185">Reference proteome</keyword>
<evidence type="ECO:0000256" key="9">
    <source>
        <dbReference type="RuleBase" id="RU366031"/>
    </source>
</evidence>
<keyword evidence="5 9" id="KW-0627">Porphyrin biosynthesis</keyword>
<comment type="function">
    <text evidence="6 9">Catalyzes cyclization of the linear tetrapyrrole, hydroxymethylbilane, to the macrocyclic uroporphyrinogen III.</text>
</comment>
<comment type="catalytic activity">
    <reaction evidence="8 9">
        <text>hydroxymethylbilane = uroporphyrinogen III + H2O</text>
        <dbReference type="Rhea" id="RHEA:18965"/>
        <dbReference type="ChEBI" id="CHEBI:15377"/>
        <dbReference type="ChEBI" id="CHEBI:57308"/>
        <dbReference type="ChEBI" id="CHEBI:57845"/>
        <dbReference type="EC" id="4.2.1.75"/>
    </reaction>
</comment>
<dbReference type="SUPFAM" id="SSF69618">
    <property type="entry name" value="HemD-like"/>
    <property type="match status" value="1"/>
</dbReference>
<evidence type="ECO:0000256" key="8">
    <source>
        <dbReference type="ARBA" id="ARBA00048617"/>
    </source>
</evidence>
<comment type="similarity">
    <text evidence="2 9">Belongs to the uroporphyrinogen-III synthase family.</text>
</comment>
<keyword evidence="4 9" id="KW-0456">Lyase</keyword>
<sequence>MSVGSRGVLVTRPQGQADSLCAALEQRGLRAHHQPLIQLQALTELDPASRQCVLDLDLYQHIIFISRNAVRFALPWLEDYWPQWPVGVCWYAVGAATGRSLAEHGIDARLPGDEMNSEGLLRLAGLRELSGQRALIVKGLGGREFLRDELQRRGARVDQLACYRRSPVRLPEGLMASRFEDWQIDAVLISSGEGLGNLLAMLSAEETAKLWQTTVVVPSERVAEQARAAGLERVRLAANASDDAMLDALDQWLQETGDLE</sequence>
<evidence type="ECO:0000256" key="4">
    <source>
        <dbReference type="ARBA" id="ARBA00023239"/>
    </source>
</evidence>
<evidence type="ECO:0000256" key="2">
    <source>
        <dbReference type="ARBA" id="ARBA00008133"/>
    </source>
</evidence>
<dbReference type="Pfam" id="PF02602">
    <property type="entry name" value="HEM4"/>
    <property type="match status" value="1"/>
</dbReference>
<organism evidence="11 12">
    <name type="scientific">Parahaliea maris</name>
    <dbReference type="NCBI Taxonomy" id="2716870"/>
    <lineage>
        <taxon>Bacteria</taxon>
        <taxon>Pseudomonadati</taxon>
        <taxon>Pseudomonadota</taxon>
        <taxon>Gammaproteobacteria</taxon>
        <taxon>Cellvibrionales</taxon>
        <taxon>Halieaceae</taxon>
        <taxon>Parahaliea</taxon>
    </lineage>
</organism>
<evidence type="ECO:0000313" key="11">
    <source>
        <dbReference type="EMBL" id="TXS94248.1"/>
    </source>
</evidence>
<reference evidence="11 12" key="1">
    <citation type="submission" date="2019-08" db="EMBL/GenBank/DDBJ databases">
        <title>Parahaliea maris sp. nov., isolated from the surface seawater.</title>
        <authorList>
            <person name="Liu Y."/>
        </authorList>
    </citation>
    <scope>NUCLEOTIDE SEQUENCE [LARGE SCALE GENOMIC DNA]</scope>
    <source>
        <strain evidence="11 12">HSLHS9</strain>
    </source>
</reference>
<dbReference type="AlphaFoldDB" id="A0A5C9A0G4"/>
<dbReference type="GO" id="GO:0006782">
    <property type="term" value="P:protoporphyrinogen IX biosynthetic process"/>
    <property type="evidence" value="ECO:0007669"/>
    <property type="project" value="UniProtKB-UniRule"/>
</dbReference>
<dbReference type="GO" id="GO:0006780">
    <property type="term" value="P:uroporphyrinogen III biosynthetic process"/>
    <property type="evidence" value="ECO:0007669"/>
    <property type="project" value="UniProtKB-UniRule"/>
</dbReference>
<dbReference type="UniPathway" id="UPA00251">
    <property type="reaction ID" value="UER00320"/>
</dbReference>
<dbReference type="InterPro" id="IPR039793">
    <property type="entry name" value="UROS/Hem4"/>
</dbReference>
<comment type="pathway">
    <text evidence="1 9">Porphyrin-containing compound metabolism; protoporphyrin-IX biosynthesis; coproporphyrinogen-III from 5-aminolevulinate: step 3/4.</text>
</comment>
<dbReference type="Gene3D" id="3.40.50.10090">
    <property type="match status" value="2"/>
</dbReference>
<dbReference type="CDD" id="cd06578">
    <property type="entry name" value="HemD"/>
    <property type="match status" value="1"/>
</dbReference>
<dbReference type="EMBL" id="VRZA01000003">
    <property type="protein sequence ID" value="TXS94248.1"/>
    <property type="molecule type" value="Genomic_DNA"/>
</dbReference>
<feature type="domain" description="Tetrapyrrole biosynthesis uroporphyrinogen III synthase" evidence="10">
    <location>
        <begin position="20"/>
        <end position="246"/>
    </location>
</feature>
<accession>A0A5C9A0G4</accession>
<comment type="caution">
    <text evidence="11">The sequence shown here is derived from an EMBL/GenBank/DDBJ whole genome shotgun (WGS) entry which is preliminary data.</text>
</comment>